<keyword evidence="3" id="KW-0808">Transferase</keyword>
<dbReference type="GO" id="GO:0008270">
    <property type="term" value="F:zinc ion binding"/>
    <property type="evidence" value="ECO:0007669"/>
    <property type="project" value="UniProtKB-KW"/>
</dbReference>
<accession>A0AAW1LGE6</accession>
<dbReference type="SMART" id="SM00184">
    <property type="entry name" value="RING"/>
    <property type="match status" value="1"/>
</dbReference>
<comment type="caution">
    <text evidence="11">The sequence shown here is derived from an EMBL/GenBank/DDBJ whole genome shotgun (WGS) entry which is preliminary data.</text>
</comment>
<evidence type="ECO:0000256" key="8">
    <source>
        <dbReference type="PROSITE-ProRule" id="PRU00175"/>
    </source>
</evidence>
<dbReference type="PANTHER" id="PTHR15710">
    <property type="entry name" value="E3 UBIQUITIN-PROTEIN LIGASE PRAJA"/>
    <property type="match status" value="1"/>
</dbReference>
<evidence type="ECO:0000256" key="6">
    <source>
        <dbReference type="ARBA" id="ARBA00022786"/>
    </source>
</evidence>
<evidence type="ECO:0000313" key="12">
    <source>
        <dbReference type="Proteomes" id="UP001443914"/>
    </source>
</evidence>
<comment type="catalytic activity">
    <reaction evidence="1">
        <text>S-ubiquitinyl-[E2 ubiquitin-conjugating enzyme]-L-cysteine + [acceptor protein]-L-lysine = [E2 ubiquitin-conjugating enzyme]-L-cysteine + N(6)-ubiquitinyl-[acceptor protein]-L-lysine.</text>
        <dbReference type="EC" id="2.3.2.27"/>
    </reaction>
</comment>
<dbReference type="EMBL" id="JBDFQZ010000004">
    <property type="protein sequence ID" value="KAK9735881.1"/>
    <property type="molecule type" value="Genomic_DNA"/>
</dbReference>
<keyword evidence="5 8" id="KW-0863">Zinc-finger</keyword>
<name>A0AAW1LGE6_SAPOF</name>
<evidence type="ECO:0000256" key="3">
    <source>
        <dbReference type="ARBA" id="ARBA00022679"/>
    </source>
</evidence>
<evidence type="ECO:0000256" key="5">
    <source>
        <dbReference type="ARBA" id="ARBA00022771"/>
    </source>
</evidence>
<dbReference type="Pfam" id="PF14369">
    <property type="entry name" value="Zn_ribbon_19"/>
    <property type="match status" value="1"/>
</dbReference>
<evidence type="ECO:0000256" key="1">
    <source>
        <dbReference type="ARBA" id="ARBA00000900"/>
    </source>
</evidence>
<dbReference type="InterPro" id="IPR001841">
    <property type="entry name" value="Znf_RING"/>
</dbReference>
<dbReference type="InterPro" id="IPR039525">
    <property type="entry name" value="RNF126-like_zinc-ribbon"/>
</dbReference>
<dbReference type="CDD" id="cd16667">
    <property type="entry name" value="RING-H2_RNF126-like"/>
    <property type="match status" value="1"/>
</dbReference>
<dbReference type="Gene3D" id="3.30.40.10">
    <property type="entry name" value="Zinc/RING finger domain, C3HC4 (zinc finger)"/>
    <property type="match status" value="1"/>
</dbReference>
<dbReference type="PROSITE" id="PS50089">
    <property type="entry name" value="ZF_RING_2"/>
    <property type="match status" value="1"/>
</dbReference>
<feature type="compositionally biased region" description="Low complexity" evidence="9">
    <location>
        <begin position="243"/>
        <end position="252"/>
    </location>
</feature>
<organism evidence="11 12">
    <name type="scientific">Saponaria officinalis</name>
    <name type="common">Common soapwort</name>
    <name type="synonym">Lychnis saponaria</name>
    <dbReference type="NCBI Taxonomy" id="3572"/>
    <lineage>
        <taxon>Eukaryota</taxon>
        <taxon>Viridiplantae</taxon>
        <taxon>Streptophyta</taxon>
        <taxon>Embryophyta</taxon>
        <taxon>Tracheophyta</taxon>
        <taxon>Spermatophyta</taxon>
        <taxon>Magnoliopsida</taxon>
        <taxon>eudicotyledons</taxon>
        <taxon>Gunneridae</taxon>
        <taxon>Pentapetalae</taxon>
        <taxon>Caryophyllales</taxon>
        <taxon>Caryophyllaceae</taxon>
        <taxon>Caryophylleae</taxon>
        <taxon>Saponaria</taxon>
    </lineage>
</organism>
<protein>
    <recommendedName>
        <fullName evidence="2">RING-type E3 ubiquitin transferase</fullName>
        <ecNumber evidence="2">2.3.2.27</ecNumber>
    </recommendedName>
</protein>
<dbReference type="Pfam" id="PF13639">
    <property type="entry name" value="zf-RING_2"/>
    <property type="match status" value="1"/>
</dbReference>
<proteinExistence type="predicted"/>
<dbReference type="EC" id="2.3.2.27" evidence="2"/>
<reference evidence="11 12" key="1">
    <citation type="submission" date="2024-03" db="EMBL/GenBank/DDBJ databases">
        <title>WGS assembly of Saponaria officinalis var. Norfolk2.</title>
        <authorList>
            <person name="Jenkins J."/>
            <person name="Shu S."/>
            <person name="Grimwood J."/>
            <person name="Barry K."/>
            <person name="Goodstein D."/>
            <person name="Schmutz J."/>
            <person name="Leebens-Mack J."/>
            <person name="Osbourn A."/>
        </authorList>
    </citation>
    <scope>NUCLEOTIDE SEQUENCE [LARGE SCALE GENOMIC DNA]</scope>
    <source>
        <strain evidence="12">cv. Norfolk2</strain>
        <strain evidence="11">JIC</strain>
        <tissue evidence="11">Leaf</tissue>
    </source>
</reference>
<dbReference type="Proteomes" id="UP001443914">
    <property type="component" value="Unassembled WGS sequence"/>
</dbReference>
<dbReference type="GO" id="GO:0016567">
    <property type="term" value="P:protein ubiquitination"/>
    <property type="evidence" value="ECO:0007669"/>
    <property type="project" value="TreeGrafter"/>
</dbReference>
<evidence type="ECO:0000259" key="10">
    <source>
        <dbReference type="PROSITE" id="PS50089"/>
    </source>
</evidence>
<keyword evidence="4" id="KW-0479">Metal-binding</keyword>
<dbReference type="SUPFAM" id="SSF57850">
    <property type="entry name" value="RING/U-box"/>
    <property type="match status" value="1"/>
</dbReference>
<keyword evidence="12" id="KW-1185">Reference proteome</keyword>
<dbReference type="InterPro" id="IPR013083">
    <property type="entry name" value="Znf_RING/FYVE/PHD"/>
</dbReference>
<dbReference type="GO" id="GO:0005737">
    <property type="term" value="C:cytoplasm"/>
    <property type="evidence" value="ECO:0007669"/>
    <property type="project" value="TreeGrafter"/>
</dbReference>
<feature type="compositionally biased region" description="Polar residues" evidence="9">
    <location>
        <begin position="299"/>
        <end position="317"/>
    </location>
</feature>
<feature type="domain" description="RING-type" evidence="10">
    <location>
        <begin position="193"/>
        <end position="234"/>
    </location>
</feature>
<dbReference type="FunFam" id="3.30.40.10:FF:000022">
    <property type="entry name" value="E3 ubiquitin-protein ligase RING1-like"/>
    <property type="match status" value="1"/>
</dbReference>
<sequence>MMSSGGGNTHWCYQCRQPVRPRRQGTVCPYCDGGFIQELQELSGGVGGGGIGDGYGSLGPRDSPDQLFGIMEALDSLMLRNNPEHRVGLMEALDAFMGQRRRFGMDDRSPWLNVQGQVPGRMPRSGGFEMFFNGNHSGSRGNSGDFFVGPGLQELIEQLMVERQGPPPAPRSAIDGMPTIKITPSHLQTDSHCPVCKDRFELGSEARQMPCRHIYHSDCIVPWLVRHNSCPVCRQEMGPGPGPAARGRNVGAGSRGAGRGNSREPESSDPNSGRRNPFSFMWPFRSSNSSSSNREYVETTRSNPATGTTRGENNEMNYSGWPFDY</sequence>
<evidence type="ECO:0000313" key="11">
    <source>
        <dbReference type="EMBL" id="KAK9735882.1"/>
    </source>
</evidence>
<evidence type="ECO:0000256" key="7">
    <source>
        <dbReference type="ARBA" id="ARBA00022833"/>
    </source>
</evidence>
<keyword evidence="6" id="KW-0833">Ubl conjugation pathway</keyword>
<evidence type="ECO:0000256" key="9">
    <source>
        <dbReference type="SAM" id="MobiDB-lite"/>
    </source>
</evidence>
<dbReference type="EMBL" id="JBDFQZ010000004">
    <property type="protein sequence ID" value="KAK9735882.1"/>
    <property type="molecule type" value="Genomic_DNA"/>
</dbReference>
<dbReference type="GO" id="GO:0061630">
    <property type="term" value="F:ubiquitin protein ligase activity"/>
    <property type="evidence" value="ECO:0007669"/>
    <property type="project" value="UniProtKB-EC"/>
</dbReference>
<dbReference type="PANTHER" id="PTHR15710:SF34">
    <property type="entry name" value="E3 UBIQUITIN-PROTEIN LIGASE RHC1A-RELATED"/>
    <property type="match status" value="1"/>
</dbReference>
<keyword evidence="7" id="KW-0862">Zinc</keyword>
<dbReference type="AlphaFoldDB" id="A0AAW1LGE6"/>
<evidence type="ECO:0000256" key="2">
    <source>
        <dbReference type="ARBA" id="ARBA00012483"/>
    </source>
</evidence>
<feature type="region of interest" description="Disordered" evidence="9">
    <location>
        <begin position="238"/>
        <end position="325"/>
    </location>
</feature>
<evidence type="ECO:0000256" key="4">
    <source>
        <dbReference type="ARBA" id="ARBA00022723"/>
    </source>
</evidence>
<gene>
    <name evidence="11" type="ORF">RND81_04G234900</name>
</gene>